<name>A0A192A8S4_9SAUR</name>
<dbReference type="EMBL" id="KX365024">
    <property type="protein sequence ID" value="ANJ76739.1"/>
    <property type="molecule type" value="Genomic_DNA"/>
</dbReference>
<feature type="non-terminal residue" evidence="1">
    <location>
        <position position="1"/>
    </location>
</feature>
<sequence length="203" mass="22435">VEHEFPSPEETIHSVETPIVQDTNFAPTIQSPVWDHSDLRTEYPLAAPTSIDDFTREPSNEPVPSSLPLFQSTVTVDNRNRAKHSMLFSTELPSETAVSAEIHASEGPETDLQENYMNNLDNDTSAVHSTQSQINYVMNAITTTTVFAPASPIKESSLLERVEHQQVQISSDPYRGSESVTLENIHVPKPESTSALKSTTTPF</sequence>
<gene>
    <name evidence="1" type="primary">MXRA5</name>
</gene>
<evidence type="ECO:0000313" key="1">
    <source>
        <dbReference type="EMBL" id="ANJ76739.1"/>
    </source>
</evidence>
<proteinExistence type="predicted"/>
<protein>
    <submittedName>
        <fullName evidence="1">Matrix-remodelling associated 5</fullName>
    </submittedName>
</protein>
<organism evidence="1">
    <name type="scientific">Manciola guaporicola</name>
    <dbReference type="NCBI Taxonomy" id="356583"/>
    <lineage>
        <taxon>Eukaryota</taxon>
        <taxon>Metazoa</taxon>
        <taxon>Chordata</taxon>
        <taxon>Craniata</taxon>
        <taxon>Vertebrata</taxon>
        <taxon>Euteleostomi</taxon>
        <taxon>Lepidosauria</taxon>
        <taxon>Squamata</taxon>
        <taxon>Bifurcata</taxon>
        <taxon>Unidentata</taxon>
        <taxon>Scinciformata</taxon>
        <taxon>Scincidae</taxon>
        <taxon>Mabuyinae</taxon>
        <taxon>Manciola</taxon>
    </lineage>
</organism>
<accession>A0A192A8S4</accession>
<reference evidence="1" key="1">
    <citation type="journal article" date="2016" name="Mol. Phylogenet. Evol.">
        <title>Resolving the higher-order phylogenetic relationships of the circumtropical Mabuya group (Squamata: Scincidae): An out-of-Asia diversification.</title>
        <authorList>
            <person name="Karin B.R."/>
            <person name="Metallinou M."/>
            <person name="Weinell J.L."/>
            <person name="Jackman T.R."/>
            <person name="Bauer A.M."/>
        </authorList>
    </citation>
    <scope>NUCLEOTIDE SEQUENCE</scope>
</reference>
<feature type="non-terminal residue" evidence="1">
    <location>
        <position position="203"/>
    </location>
</feature>
<dbReference type="AlphaFoldDB" id="A0A192A8S4"/>